<comment type="caution">
    <text evidence="1">The sequence shown here is derived from an EMBL/GenBank/DDBJ whole genome shotgun (WGS) entry which is preliminary data.</text>
</comment>
<dbReference type="EMBL" id="RXLP01000004">
    <property type="protein sequence ID" value="TCD54833.1"/>
    <property type="molecule type" value="Genomic_DNA"/>
</dbReference>
<evidence type="ECO:0000313" key="1">
    <source>
        <dbReference type="EMBL" id="TCD54833.1"/>
    </source>
</evidence>
<name>A0A4R0QR57_9BIFI</name>
<dbReference type="RefSeq" id="WP_131283183.1">
    <property type="nucleotide sequence ID" value="NZ_RXLP01000004.1"/>
</dbReference>
<protein>
    <submittedName>
        <fullName evidence="1">Uncharacterized protein</fullName>
    </submittedName>
</protein>
<accession>A0A4R0QR57</accession>
<gene>
    <name evidence="1" type="ORF">EJ419_01680</name>
</gene>
<keyword evidence="2" id="KW-1185">Reference proteome</keyword>
<dbReference type="Proteomes" id="UP000291289">
    <property type="component" value="Unassembled WGS sequence"/>
</dbReference>
<proteinExistence type="predicted"/>
<evidence type="ECO:0000313" key="2">
    <source>
        <dbReference type="Proteomes" id="UP000291289"/>
    </source>
</evidence>
<dbReference type="OrthoDB" id="3035076at2"/>
<organism evidence="1 2">
    <name type="scientific">Alloscardovia theropitheci</name>
    <dbReference type="NCBI Taxonomy" id="2496842"/>
    <lineage>
        <taxon>Bacteria</taxon>
        <taxon>Bacillati</taxon>
        <taxon>Actinomycetota</taxon>
        <taxon>Actinomycetes</taxon>
        <taxon>Bifidobacteriales</taxon>
        <taxon>Bifidobacteriaceae</taxon>
        <taxon>Alloscardovia</taxon>
    </lineage>
</organism>
<sequence length="115" mass="13474">MTGMYDDRFYEELRTGISWLSEAIAFLSEANGVESYEICLLKNKVEPEEAKAIENAFFLNARNANSLVDAEIERIVIDTFTKENPRFSWRMSRDVLMELWTYQVQRYDALKSSKD</sequence>
<reference evidence="1 2" key="1">
    <citation type="submission" date="2018-12" db="EMBL/GenBank/DDBJ databases">
        <title>Alloscrdovia theropitheci sp. nov: a novel taxon from the feces of the bleeding-herat monkey (Theropithecus geleda).</title>
        <authorList>
            <person name="Modesto M."/>
        </authorList>
    </citation>
    <scope>NUCLEOTIDE SEQUENCE [LARGE SCALE GENOMIC DNA]</scope>
    <source>
        <strain evidence="1 2">GLDI4/2</strain>
    </source>
</reference>
<dbReference type="AlphaFoldDB" id="A0A4R0QR57"/>